<dbReference type="CDD" id="cd01673">
    <property type="entry name" value="dNK"/>
    <property type="match status" value="1"/>
</dbReference>
<dbReference type="Pfam" id="PF01712">
    <property type="entry name" value="dNK"/>
    <property type="match status" value="1"/>
</dbReference>
<dbReference type="AlphaFoldDB" id="A0A6C0EWA5"/>
<accession>A0A6C0EWA5</accession>
<dbReference type="InterPro" id="IPR031314">
    <property type="entry name" value="DNK_dom"/>
</dbReference>
<evidence type="ECO:0000259" key="1">
    <source>
        <dbReference type="Pfam" id="PF01712"/>
    </source>
</evidence>
<protein>
    <recommendedName>
        <fullName evidence="1">Deoxynucleoside kinase domain-containing protein</fullName>
    </recommendedName>
</protein>
<dbReference type="GO" id="GO:0005524">
    <property type="term" value="F:ATP binding"/>
    <property type="evidence" value="ECO:0007669"/>
    <property type="project" value="InterPro"/>
</dbReference>
<dbReference type="GO" id="GO:0005737">
    <property type="term" value="C:cytoplasm"/>
    <property type="evidence" value="ECO:0007669"/>
    <property type="project" value="TreeGrafter"/>
</dbReference>
<organism evidence="2">
    <name type="scientific">viral metagenome</name>
    <dbReference type="NCBI Taxonomy" id="1070528"/>
    <lineage>
        <taxon>unclassified sequences</taxon>
        <taxon>metagenomes</taxon>
        <taxon>organismal metagenomes</taxon>
    </lineage>
</organism>
<dbReference type="PANTHER" id="PTHR10513:SF35">
    <property type="entry name" value="DEOXYADENOSINE KINASE"/>
    <property type="match status" value="1"/>
</dbReference>
<sequence length="228" mass="26267">MNKMNQNKMPKIISIEGNIGTGKTTILSKLEEKYAGDETVVFIKEPVDVWEEVRDAYGENILQKFYADSAKYAFPFQVMAYITRYSAIAKAVRENPDCRIIICERSLDADCQIFAKMLYDDGVIEDVCFQIYKKIYDEYSGAYPVSGYVYIDSDAEVCARRIGKRGRSGEAAIPLEYLEKCKKYHDKWLLRGTKVERVLHLNTNEDVTYENDMGNVWIGRIGEFMEDC</sequence>
<dbReference type="PIRSF" id="PIRSF000705">
    <property type="entry name" value="DNK"/>
    <property type="match status" value="1"/>
</dbReference>
<dbReference type="InterPro" id="IPR050566">
    <property type="entry name" value="Deoxyribonucleoside_kinase"/>
</dbReference>
<name>A0A6C0EWA5_9ZZZZ</name>
<evidence type="ECO:0000313" key="2">
    <source>
        <dbReference type="EMBL" id="QHT31515.1"/>
    </source>
</evidence>
<dbReference type="InterPro" id="IPR002624">
    <property type="entry name" value="DCK/DGK"/>
</dbReference>
<reference evidence="2" key="1">
    <citation type="journal article" date="2020" name="Nature">
        <title>Giant virus diversity and host interactions through global metagenomics.</title>
        <authorList>
            <person name="Schulz F."/>
            <person name="Roux S."/>
            <person name="Paez-Espino D."/>
            <person name="Jungbluth S."/>
            <person name="Walsh D.A."/>
            <person name="Denef V.J."/>
            <person name="McMahon K.D."/>
            <person name="Konstantinidis K.T."/>
            <person name="Eloe-Fadrosh E.A."/>
            <person name="Kyrpides N.C."/>
            <person name="Woyke T."/>
        </authorList>
    </citation>
    <scope>NUCLEOTIDE SEQUENCE</scope>
    <source>
        <strain evidence="2">GVMAG-M-3300009155-48</strain>
    </source>
</reference>
<dbReference type="PANTHER" id="PTHR10513">
    <property type="entry name" value="DEOXYNUCLEOSIDE KINASE"/>
    <property type="match status" value="1"/>
</dbReference>
<proteinExistence type="predicted"/>
<dbReference type="EMBL" id="MN738924">
    <property type="protein sequence ID" value="QHT31515.1"/>
    <property type="molecule type" value="Genomic_DNA"/>
</dbReference>
<dbReference type="SUPFAM" id="SSF52540">
    <property type="entry name" value="P-loop containing nucleoside triphosphate hydrolases"/>
    <property type="match status" value="1"/>
</dbReference>
<dbReference type="GO" id="GO:0019136">
    <property type="term" value="F:deoxynucleoside kinase activity"/>
    <property type="evidence" value="ECO:0007669"/>
    <property type="project" value="InterPro"/>
</dbReference>
<dbReference type="Gene3D" id="3.40.50.300">
    <property type="entry name" value="P-loop containing nucleotide triphosphate hydrolases"/>
    <property type="match status" value="1"/>
</dbReference>
<feature type="domain" description="Deoxynucleoside kinase" evidence="1">
    <location>
        <begin position="13"/>
        <end position="211"/>
    </location>
</feature>
<dbReference type="InterPro" id="IPR027417">
    <property type="entry name" value="P-loop_NTPase"/>
</dbReference>